<evidence type="ECO:0000313" key="5">
    <source>
        <dbReference type="EMBL" id="EAZ15700.1"/>
    </source>
</evidence>
<dbReference type="EMBL" id="AC134517">
    <property type="protein sequence ID" value="AAN34946.1"/>
    <property type="molecule type" value="Genomic_DNA"/>
</dbReference>
<gene>
    <name evidence="3" type="ORF">OJ1325D05.11</name>
    <name evidence="4" type="ORF">OJA1325D05.3</name>
    <name evidence="5" type="ORF">OsJ_31113</name>
</gene>
<feature type="region of interest" description="Disordered" evidence="1">
    <location>
        <begin position="1"/>
        <end position="62"/>
    </location>
</feature>
<dbReference type="EMBL" id="CM000147">
    <property type="protein sequence ID" value="EAZ15700.1"/>
    <property type="molecule type" value="Genomic_DNA"/>
</dbReference>
<organism evidence="4 6">
    <name type="scientific">Oryza sativa subsp. japonica</name>
    <name type="common">Rice</name>
    <dbReference type="NCBI Taxonomy" id="39947"/>
    <lineage>
        <taxon>Eukaryota</taxon>
        <taxon>Viridiplantae</taxon>
        <taxon>Streptophyta</taxon>
        <taxon>Embryophyta</taxon>
        <taxon>Tracheophyta</taxon>
        <taxon>Spermatophyta</taxon>
        <taxon>Magnoliopsida</taxon>
        <taxon>Liliopsida</taxon>
        <taxon>Poales</taxon>
        <taxon>Poaceae</taxon>
        <taxon>BOP clade</taxon>
        <taxon>Oryzoideae</taxon>
        <taxon>Oryzeae</taxon>
        <taxon>Oryzinae</taxon>
        <taxon>Oryza</taxon>
        <taxon>Oryza sativa</taxon>
    </lineage>
</organism>
<reference evidence="5" key="4">
    <citation type="journal article" date="2005" name="PLoS Biol.">
        <title>The genomes of Oryza sativa: a history of duplications.</title>
        <authorList>
            <person name="Yu J."/>
            <person name="Wang J."/>
            <person name="Lin W."/>
            <person name="Li S."/>
            <person name="Li H."/>
            <person name="Zhou J."/>
            <person name="Ni P."/>
            <person name="Dong W."/>
            <person name="Hu S."/>
            <person name="Zeng C."/>
            <person name="Zhang J."/>
            <person name="Zhang Y."/>
            <person name="Li R."/>
            <person name="Xu Z."/>
            <person name="Li S."/>
            <person name="Li X."/>
            <person name="Zheng H."/>
            <person name="Cong L."/>
            <person name="Lin L."/>
            <person name="Yin J."/>
            <person name="Geng J."/>
            <person name="Li G."/>
            <person name="Shi J."/>
            <person name="Liu J."/>
            <person name="Lv H."/>
            <person name="Li J."/>
            <person name="Wang J."/>
            <person name="Deng Y."/>
            <person name="Ran L."/>
            <person name="Shi X."/>
            <person name="Wang X."/>
            <person name="Wu Q."/>
            <person name="Li C."/>
            <person name="Ren X."/>
            <person name="Wang J."/>
            <person name="Wang X."/>
            <person name="Li D."/>
            <person name="Liu D."/>
            <person name="Zhang X."/>
            <person name="Ji Z."/>
            <person name="Zhao W."/>
            <person name="Sun Y."/>
            <person name="Zhang Z."/>
            <person name="Bao J."/>
            <person name="Han Y."/>
            <person name="Dong L."/>
            <person name="Ji J."/>
            <person name="Chen P."/>
            <person name="Wu S."/>
            <person name="Liu J."/>
            <person name="Xiao Y."/>
            <person name="Bu D."/>
            <person name="Tan J."/>
            <person name="Yang L."/>
            <person name="Ye C."/>
            <person name="Zhang J."/>
            <person name="Xu J."/>
            <person name="Zhou Y."/>
            <person name="Yu Y."/>
            <person name="Zhang B."/>
            <person name="Zhuang S."/>
            <person name="Wei H."/>
            <person name="Liu B."/>
            <person name="Lei M."/>
            <person name="Yu H."/>
            <person name="Li Y."/>
            <person name="Xu H."/>
            <person name="Wei S."/>
            <person name="He X."/>
            <person name="Fang L."/>
            <person name="Zhang Z."/>
            <person name="Zhang Y."/>
            <person name="Huang X."/>
            <person name="Su Z."/>
            <person name="Tong W."/>
            <person name="Li J."/>
            <person name="Tong Z."/>
            <person name="Li S."/>
            <person name="Ye J."/>
            <person name="Wang L."/>
            <person name="Fang L."/>
            <person name="Lei T."/>
            <person name="Chen C."/>
            <person name="Chen H."/>
            <person name="Xu Z."/>
            <person name="Li H."/>
            <person name="Huang H."/>
            <person name="Zhang F."/>
            <person name="Xu H."/>
            <person name="Li N."/>
            <person name="Zhao C."/>
            <person name="Li S."/>
            <person name="Dong L."/>
            <person name="Huang Y."/>
            <person name="Li L."/>
            <person name="Xi Y."/>
            <person name="Qi Q."/>
            <person name="Li W."/>
            <person name="Zhang B."/>
            <person name="Hu W."/>
            <person name="Zhang Y."/>
            <person name="Tian X."/>
            <person name="Jiao Y."/>
            <person name="Liang X."/>
            <person name="Jin J."/>
            <person name="Gao L."/>
            <person name="Zheng W."/>
            <person name="Hao B."/>
            <person name="Liu S."/>
            <person name="Wang W."/>
            <person name="Yuan L."/>
            <person name="Cao M."/>
            <person name="McDermott J."/>
            <person name="Samudrala R."/>
            <person name="Wang J."/>
            <person name="Wong G.K."/>
            <person name="Yang H."/>
        </authorList>
    </citation>
    <scope>NUCLEOTIDE SEQUENCE [LARGE SCALE GENOMIC DNA]</scope>
</reference>
<evidence type="ECO:0000256" key="1">
    <source>
        <dbReference type="SAM" id="MobiDB-lite"/>
    </source>
</evidence>
<dbReference type="SUPFAM" id="SSF53098">
    <property type="entry name" value="Ribonuclease H-like"/>
    <property type="match status" value="1"/>
</dbReference>
<proteinExistence type="predicted"/>
<evidence type="ECO:0000259" key="2">
    <source>
        <dbReference type="Pfam" id="PF14372"/>
    </source>
</evidence>
<reference evidence="5" key="6">
    <citation type="submission" date="2008-12" db="EMBL/GenBank/DDBJ databases">
        <title>Improved gene annotation of the rice (Oryza sativa) genomes.</title>
        <authorList>
            <person name="Wang J."/>
            <person name="Li R."/>
            <person name="Fan W."/>
            <person name="Huang Q."/>
            <person name="Zhang J."/>
            <person name="Zhou Y."/>
            <person name="Hu Y."/>
            <person name="Zi S."/>
            <person name="Li J."/>
            <person name="Ni P."/>
            <person name="Zheng H."/>
            <person name="Zhang Y."/>
            <person name="Zhao M."/>
            <person name="Hao Q."/>
            <person name="McDermott J."/>
            <person name="Samudrala R."/>
            <person name="Kristiansen K."/>
            <person name="Wong G.K.-S."/>
        </authorList>
    </citation>
    <scope>NUCLEOTIDE SEQUENCE</scope>
</reference>
<evidence type="ECO:0000313" key="3">
    <source>
        <dbReference type="EMBL" id="AAM74344.1"/>
    </source>
</evidence>
<reference evidence="3" key="1">
    <citation type="submission" date="2002-07" db="EMBL/GenBank/DDBJ databases">
        <title>Genomic sequence for Oryza sativa, Nipponbare strain, clone OJ1325D05, from chromosome 10, complete sequence.</title>
        <authorList>
            <person name="McCombie W.R."/>
            <person name="de la Bastide M."/>
            <person name="Spiegel L."/>
            <person name="Preston R."/>
            <person name="Ferraro K."/>
            <person name="Kuit K."/>
            <person name="Nascimento L."/>
            <person name="Zutavern T."/>
            <person name="Balija V."/>
            <person name="Bell M."/>
            <person name="Baker J."/>
            <person name="Santos L."/>
            <person name="Miller B."/>
            <person name="Katzenberger F."/>
            <person name="Muller S."/>
            <person name="King L."/>
            <person name="Yang C."/>
            <person name="Dike S."/>
            <person name="O'Shaughnessy A."/>
            <person name="Palmer L."/>
            <person name="Dedhia N."/>
        </authorList>
    </citation>
    <scope>NUCLEOTIDE SEQUENCE</scope>
</reference>
<reference evidence="6" key="5">
    <citation type="journal article" date="2008" name="Nucleic Acids Res.">
        <title>The rice annotation project database (RAP-DB): 2008 update.</title>
        <authorList>
            <consortium name="The rice annotation project (RAP)"/>
        </authorList>
    </citation>
    <scope>GENOME REANNOTATION</scope>
    <source>
        <strain evidence="6">cv. Nipponbare</strain>
    </source>
</reference>
<name>A3C3N7_ORYSJ</name>
<reference evidence="6" key="3">
    <citation type="journal article" date="2005" name="Nature">
        <title>The map-based sequence of the rice genome.</title>
        <authorList>
            <consortium name="International rice genome sequencing project (IRGSP)"/>
            <person name="Matsumoto T."/>
            <person name="Wu J."/>
            <person name="Kanamori H."/>
            <person name="Katayose Y."/>
            <person name="Fujisawa M."/>
            <person name="Namiki N."/>
            <person name="Mizuno H."/>
            <person name="Yamamoto K."/>
            <person name="Antonio B.A."/>
            <person name="Baba T."/>
            <person name="Sakata K."/>
            <person name="Nagamura Y."/>
            <person name="Aoki H."/>
            <person name="Arikawa K."/>
            <person name="Arita K."/>
            <person name="Bito T."/>
            <person name="Chiden Y."/>
            <person name="Fujitsuka N."/>
            <person name="Fukunaka R."/>
            <person name="Hamada M."/>
            <person name="Harada C."/>
            <person name="Hayashi A."/>
            <person name="Hijishita S."/>
            <person name="Honda M."/>
            <person name="Hosokawa S."/>
            <person name="Ichikawa Y."/>
            <person name="Idonuma A."/>
            <person name="Iijima M."/>
            <person name="Ikeda M."/>
            <person name="Ikeno M."/>
            <person name="Ito K."/>
            <person name="Ito S."/>
            <person name="Ito T."/>
            <person name="Ito Y."/>
            <person name="Ito Y."/>
            <person name="Iwabuchi A."/>
            <person name="Kamiya K."/>
            <person name="Karasawa W."/>
            <person name="Kurita K."/>
            <person name="Katagiri S."/>
            <person name="Kikuta A."/>
            <person name="Kobayashi H."/>
            <person name="Kobayashi N."/>
            <person name="Machita K."/>
            <person name="Maehara T."/>
            <person name="Masukawa M."/>
            <person name="Mizubayashi T."/>
            <person name="Mukai Y."/>
            <person name="Nagasaki H."/>
            <person name="Nagata Y."/>
            <person name="Naito S."/>
            <person name="Nakashima M."/>
            <person name="Nakama Y."/>
            <person name="Nakamichi Y."/>
            <person name="Nakamura M."/>
            <person name="Meguro A."/>
            <person name="Negishi M."/>
            <person name="Ohta I."/>
            <person name="Ohta T."/>
            <person name="Okamoto M."/>
            <person name="Ono N."/>
            <person name="Saji S."/>
            <person name="Sakaguchi M."/>
            <person name="Sakai K."/>
            <person name="Shibata M."/>
            <person name="Shimokawa T."/>
            <person name="Song J."/>
            <person name="Takazaki Y."/>
            <person name="Terasawa K."/>
            <person name="Tsugane M."/>
            <person name="Tsuji K."/>
            <person name="Ueda S."/>
            <person name="Waki K."/>
            <person name="Yamagata H."/>
            <person name="Yamamoto M."/>
            <person name="Yamamoto S."/>
            <person name="Yamane H."/>
            <person name="Yoshiki S."/>
            <person name="Yoshihara R."/>
            <person name="Yukawa K."/>
            <person name="Zhong H."/>
            <person name="Yano M."/>
            <person name="Yuan Q."/>
            <person name="Ouyang S."/>
            <person name="Liu J."/>
            <person name="Jones K.M."/>
            <person name="Gansberger K."/>
            <person name="Moffat K."/>
            <person name="Hill J."/>
            <person name="Bera J."/>
            <person name="Fadrosh D."/>
            <person name="Jin S."/>
            <person name="Johri S."/>
            <person name="Kim M."/>
            <person name="Overton L."/>
            <person name="Reardon M."/>
            <person name="Tsitrin T."/>
            <person name="Vuong H."/>
            <person name="Weaver B."/>
            <person name="Ciecko A."/>
            <person name="Tallon L."/>
            <person name="Jackson J."/>
            <person name="Pai G."/>
            <person name="Aken S.V."/>
            <person name="Utterback T."/>
            <person name="Reidmuller S."/>
            <person name="Feldblyum T."/>
            <person name="Hsiao J."/>
            <person name="Zismann V."/>
            <person name="Iobst S."/>
            <person name="de Vazeille A.R."/>
            <person name="Buell C.R."/>
            <person name="Ying K."/>
            <person name="Li Y."/>
            <person name="Lu T."/>
            <person name="Huang Y."/>
            <person name="Zhao Q."/>
            <person name="Feng Q."/>
            <person name="Zhang L."/>
            <person name="Zhu J."/>
            <person name="Weng Q."/>
            <person name="Mu J."/>
            <person name="Lu Y."/>
            <person name="Fan D."/>
            <person name="Liu Y."/>
            <person name="Guan J."/>
            <person name="Zhang Y."/>
            <person name="Yu S."/>
            <person name="Liu X."/>
            <person name="Zhang Y."/>
            <person name="Hong G."/>
            <person name="Han B."/>
            <person name="Choisne N."/>
            <person name="Demange N."/>
            <person name="Orjeda G."/>
            <person name="Samain S."/>
            <person name="Cattolico L."/>
            <person name="Pelletier E."/>
            <person name="Couloux A."/>
            <person name="Segurens B."/>
            <person name="Wincker P."/>
            <person name="D'Hont A."/>
            <person name="Scarpelli C."/>
            <person name="Weissenbach J."/>
            <person name="Salanoubat M."/>
            <person name="Quetier F."/>
            <person name="Yu Y."/>
            <person name="Kim H.R."/>
            <person name="Rambo T."/>
            <person name="Currie J."/>
            <person name="Collura K."/>
            <person name="Luo M."/>
            <person name="Yang T."/>
            <person name="Ammiraju J.S.S."/>
            <person name="Engler F."/>
            <person name="Soderlund C."/>
            <person name="Wing R.A."/>
            <person name="Palmer L.E."/>
            <person name="de la Bastide M."/>
            <person name="Spiegel L."/>
            <person name="Nascimento L."/>
            <person name="Zutavern T."/>
            <person name="O'Shaughnessy A."/>
            <person name="Dike S."/>
            <person name="Dedhia N."/>
            <person name="Preston R."/>
            <person name="Balija V."/>
            <person name="McCombie W.R."/>
            <person name="Chow T."/>
            <person name="Chen H."/>
            <person name="Chung M."/>
            <person name="Chen C."/>
            <person name="Shaw J."/>
            <person name="Wu H."/>
            <person name="Hsiao K."/>
            <person name="Chao Y."/>
            <person name="Chu M."/>
            <person name="Cheng C."/>
            <person name="Hour A."/>
            <person name="Lee P."/>
            <person name="Lin S."/>
            <person name="Lin Y."/>
            <person name="Liou J."/>
            <person name="Liu S."/>
            <person name="Hsing Y."/>
            <person name="Raghuvanshi S."/>
            <person name="Mohanty A."/>
            <person name="Bharti A.K."/>
            <person name="Gaur A."/>
            <person name="Gupta V."/>
            <person name="Kumar D."/>
            <person name="Ravi V."/>
            <person name="Vij S."/>
            <person name="Kapur A."/>
            <person name="Khurana P."/>
            <person name="Khurana P."/>
            <person name="Khurana J.P."/>
            <person name="Tyagi A.K."/>
            <person name="Gaikwad K."/>
            <person name="Singh A."/>
            <person name="Dalal V."/>
            <person name="Srivastava S."/>
            <person name="Dixit A."/>
            <person name="Pal A.K."/>
            <person name="Ghazi I.A."/>
            <person name="Yadav M."/>
            <person name="Pandit A."/>
            <person name="Bhargava A."/>
            <person name="Sureshbabu K."/>
            <person name="Batra K."/>
            <person name="Sharma T.R."/>
            <person name="Mohapatra T."/>
            <person name="Singh N.K."/>
            <person name="Messing J."/>
            <person name="Nelson A.B."/>
            <person name="Fuks G."/>
            <person name="Kavchok S."/>
            <person name="Keizer G."/>
            <person name="Linton E."/>
            <person name="Llaca V."/>
            <person name="Song R."/>
            <person name="Tanyolac B."/>
            <person name="Young S."/>
            <person name="Ho-Il K."/>
            <person name="Hahn J.H."/>
            <person name="Sangsakoo G."/>
            <person name="Vanavichit A."/>
            <person name="de Mattos Luiz.A.T."/>
            <person name="Zimmer P.D."/>
            <person name="Malone G."/>
            <person name="Dellagostin O."/>
            <person name="de Oliveira A.C."/>
            <person name="Bevan M."/>
            <person name="Bancroft I."/>
            <person name="Minx P."/>
            <person name="Cordum H."/>
            <person name="Wilson R."/>
            <person name="Cheng Z."/>
            <person name="Jin W."/>
            <person name="Jiang J."/>
            <person name="Leong S.A."/>
            <person name="Iwama H."/>
            <person name="Gojobori T."/>
            <person name="Itoh T."/>
            <person name="Niimura Y."/>
            <person name="Fujii Y."/>
            <person name="Habara T."/>
            <person name="Sakai H."/>
            <person name="Sato Y."/>
            <person name="Wilson G."/>
            <person name="Kumar K."/>
            <person name="McCouch S."/>
            <person name="Juretic N."/>
            <person name="Hoen D."/>
            <person name="Wright S."/>
            <person name="Bruskiewich R."/>
            <person name="Bureau T."/>
            <person name="Miyao A."/>
            <person name="Hirochika H."/>
            <person name="Nishikawa T."/>
            <person name="Kadowaki K."/>
            <person name="Sugiura M."/>
            <person name="Burr B."/>
            <person name="Sasaki T."/>
        </authorList>
    </citation>
    <scope>NUCLEOTIDE SEQUENCE [LARGE SCALE GENOMIC DNA]</scope>
    <source>
        <strain evidence="6">cv. Nipponbare</strain>
    </source>
</reference>
<evidence type="ECO:0000313" key="4">
    <source>
        <dbReference type="EMBL" id="AAN34946.1"/>
    </source>
</evidence>
<feature type="domain" description="hAT-like transposase RNase-H fold" evidence="2">
    <location>
        <begin position="167"/>
        <end position="217"/>
    </location>
</feature>
<accession>A3C3N7</accession>
<dbReference type="Proteomes" id="UP000000763">
    <property type="component" value="Chromosome 10"/>
</dbReference>
<dbReference type="GO" id="GO:0003677">
    <property type="term" value="F:DNA binding"/>
    <property type="evidence" value="ECO:0007669"/>
    <property type="project" value="InterPro"/>
</dbReference>
<dbReference type="Proteomes" id="UP000007752">
    <property type="component" value="Chromosome 10"/>
</dbReference>
<dbReference type="EMBL" id="AC115686">
    <property type="protein sequence ID" value="AAM74344.1"/>
    <property type="molecule type" value="Genomic_DNA"/>
</dbReference>
<sequence length="246" mass="28345">MWGDTRRRSTSSRPSQRRRQCSPGPSRRSVDARQLSPGMDDYGMDNRHMDGLEGDGDDPTEQSIIEANDDTVLSLPGGKAEPSTPSAGRADCWQHIEKIRLVMKEMFQDYCRAKNKLVRMFGIDVKHRWNTTYLMLHQLKGYEKIISVFIDSLHFRSNDTDEDGDENRHDRVLAYVVQPMEEKFLKYFTAIPHLYCFALVLDPHKKLEVVEAAFIPIVMQWVLIILKLINMLEMSCSGFSVCTRLS</sequence>
<dbReference type="Pfam" id="PF14372">
    <property type="entry name" value="hAT-like_RNase-H"/>
    <property type="match status" value="1"/>
</dbReference>
<reference evidence="4" key="2">
    <citation type="submission" date="2002-10" db="EMBL/GenBank/DDBJ databases">
        <title>Rice Genomic Sequence.</title>
        <authorList>
            <person name="Wing R.A."/>
            <person name="Yu Y."/>
            <person name="Soderlund C."/>
            <person name="Kim H.-R."/>
            <person name="Rambo T."/>
            <person name="Saski C."/>
            <person name="Currie J."/>
            <person name="Collura K."/>
        </authorList>
    </citation>
    <scope>NUCLEOTIDE SEQUENCE</scope>
</reference>
<dbReference type="InterPro" id="IPR025525">
    <property type="entry name" value="hAT-like_transposase_RNase-H"/>
</dbReference>
<dbReference type="InterPro" id="IPR012337">
    <property type="entry name" value="RNaseH-like_sf"/>
</dbReference>
<evidence type="ECO:0000313" key="6">
    <source>
        <dbReference type="Proteomes" id="UP000000763"/>
    </source>
</evidence>
<dbReference type="AlphaFoldDB" id="A3C3N7"/>
<protein>
    <recommendedName>
        <fullName evidence="2">hAT-like transposase RNase-H fold domain-containing protein</fullName>
    </recommendedName>
</protein>
<feature type="region of interest" description="Disordered" evidence="1">
    <location>
        <begin position="69"/>
        <end position="88"/>
    </location>
</feature>